<dbReference type="InterPro" id="IPR036508">
    <property type="entry name" value="Chitin-bd_dom_sf"/>
</dbReference>
<name>A0AAV2S5F6_MEGNR</name>
<dbReference type="EMBL" id="CAXKWB010047538">
    <property type="protein sequence ID" value="CAL4165529.1"/>
    <property type="molecule type" value="Genomic_DNA"/>
</dbReference>
<sequence length="547" mass="63259">PHDTMKLIVLGCVLATVYSEANLEALGPAQHFERTPNNNLVQVKNIGAHPGLNNGLFNSQNQRSSSYNQGLNNQRFQSQFKNQRLNQQSQTFNQASQAFNQQNQNLNQQNQLSQFSQQNRGFSINTEPFSFNNHQFSNPNLVEVSVDENRQQQFLQNQDRQRQASQNQQGQRQSFSGQKSQDSQSQQRQAVLNQQRQRQHQLAQRQQQQQQQQQQLALRQQHQQQQQHQFAQRQEQQRQQQFAQRQQQQQQQQQQLALRQQQQQQQQHQQQFAKRQQQEQQRQQQFAQRQQQQQEQQHQFNNQNQQRLSQATKNPFLNNRGFQQSSRPQSNFQNNRINRIIPVPEPAQTSLVIPGSQIQSKRPSRINHFHNQGVQSIQNQFQQGQRFLGTPLHEIAGHLQRVDSDEILGVFQPFSIPVSASLFEGNVNSQFSCARDGQGFFADPFDNCQQFHVCTRVQGRNTPDLYRFTFQCAEGEYFDQAALTCLRRAGSTSGSCPASASVYQNSKARALQLFSAFSATPYTPGTNPPGICYLANNSRFVTGIRRK</sequence>
<evidence type="ECO:0000256" key="1">
    <source>
        <dbReference type="SAM" id="MobiDB-lite"/>
    </source>
</evidence>
<dbReference type="GO" id="GO:0005576">
    <property type="term" value="C:extracellular region"/>
    <property type="evidence" value="ECO:0007669"/>
    <property type="project" value="InterPro"/>
</dbReference>
<dbReference type="PROSITE" id="PS50940">
    <property type="entry name" value="CHIT_BIND_II"/>
    <property type="match status" value="1"/>
</dbReference>
<feature type="chain" id="PRO_5043819600" description="Chitin-binding type-2 domain-containing protein" evidence="2">
    <location>
        <begin position="20"/>
        <end position="547"/>
    </location>
</feature>
<dbReference type="InterPro" id="IPR002557">
    <property type="entry name" value="Chitin-bd_dom"/>
</dbReference>
<evidence type="ECO:0000313" key="4">
    <source>
        <dbReference type="EMBL" id="CAL4165529.1"/>
    </source>
</evidence>
<evidence type="ECO:0000259" key="3">
    <source>
        <dbReference type="PROSITE" id="PS50940"/>
    </source>
</evidence>
<feature type="region of interest" description="Disordered" evidence="1">
    <location>
        <begin position="155"/>
        <end position="206"/>
    </location>
</feature>
<feature type="non-terminal residue" evidence="4">
    <location>
        <position position="1"/>
    </location>
</feature>
<evidence type="ECO:0000313" key="5">
    <source>
        <dbReference type="Proteomes" id="UP001497623"/>
    </source>
</evidence>
<evidence type="ECO:0000256" key="2">
    <source>
        <dbReference type="SAM" id="SignalP"/>
    </source>
</evidence>
<gene>
    <name evidence="4" type="ORF">MNOR_LOCUS33272</name>
</gene>
<keyword evidence="5" id="KW-1185">Reference proteome</keyword>
<accession>A0AAV2S5F6</accession>
<dbReference type="SMART" id="SM00494">
    <property type="entry name" value="ChtBD2"/>
    <property type="match status" value="1"/>
</dbReference>
<dbReference type="SUPFAM" id="SSF57625">
    <property type="entry name" value="Invertebrate chitin-binding proteins"/>
    <property type="match status" value="1"/>
</dbReference>
<dbReference type="AlphaFoldDB" id="A0AAV2S5F6"/>
<keyword evidence="2" id="KW-0732">Signal</keyword>
<dbReference type="Proteomes" id="UP001497623">
    <property type="component" value="Unassembled WGS sequence"/>
</dbReference>
<organism evidence="4 5">
    <name type="scientific">Meganyctiphanes norvegica</name>
    <name type="common">Northern krill</name>
    <name type="synonym">Thysanopoda norvegica</name>
    <dbReference type="NCBI Taxonomy" id="48144"/>
    <lineage>
        <taxon>Eukaryota</taxon>
        <taxon>Metazoa</taxon>
        <taxon>Ecdysozoa</taxon>
        <taxon>Arthropoda</taxon>
        <taxon>Crustacea</taxon>
        <taxon>Multicrustacea</taxon>
        <taxon>Malacostraca</taxon>
        <taxon>Eumalacostraca</taxon>
        <taxon>Eucarida</taxon>
        <taxon>Euphausiacea</taxon>
        <taxon>Euphausiidae</taxon>
        <taxon>Meganyctiphanes</taxon>
    </lineage>
</organism>
<reference evidence="4 5" key="1">
    <citation type="submission" date="2024-05" db="EMBL/GenBank/DDBJ databases">
        <authorList>
            <person name="Wallberg A."/>
        </authorList>
    </citation>
    <scope>NUCLEOTIDE SEQUENCE [LARGE SCALE GENOMIC DNA]</scope>
</reference>
<dbReference type="Pfam" id="PF01607">
    <property type="entry name" value="CBM_14"/>
    <property type="match status" value="1"/>
</dbReference>
<proteinExistence type="predicted"/>
<dbReference type="GO" id="GO:0008061">
    <property type="term" value="F:chitin binding"/>
    <property type="evidence" value="ECO:0007669"/>
    <property type="project" value="InterPro"/>
</dbReference>
<feature type="domain" description="Chitin-binding type-2" evidence="3">
    <location>
        <begin position="430"/>
        <end position="498"/>
    </location>
</feature>
<comment type="caution">
    <text evidence="4">The sequence shown here is derived from an EMBL/GenBank/DDBJ whole genome shotgun (WGS) entry which is preliminary data.</text>
</comment>
<feature type="signal peptide" evidence="2">
    <location>
        <begin position="1"/>
        <end position="19"/>
    </location>
</feature>
<protein>
    <recommendedName>
        <fullName evidence="3">Chitin-binding type-2 domain-containing protein</fullName>
    </recommendedName>
</protein>
<feature type="region of interest" description="Disordered" evidence="1">
    <location>
        <begin position="273"/>
        <end position="307"/>
    </location>
</feature>